<dbReference type="EMBL" id="LN879430">
    <property type="protein sequence ID" value="CUH92247.1"/>
    <property type="molecule type" value="Genomic_DNA"/>
</dbReference>
<dbReference type="RefSeq" id="WP_058257630.1">
    <property type="nucleotide sequence ID" value="NZ_DUPS01000061.1"/>
</dbReference>
<protein>
    <submittedName>
        <fullName evidence="1">Uncharacterized protein</fullName>
    </submittedName>
</protein>
<dbReference type="Proteomes" id="UP000196053">
    <property type="component" value="Chromosome I"/>
</dbReference>
<evidence type="ECO:0000313" key="2">
    <source>
        <dbReference type="Proteomes" id="UP000196053"/>
    </source>
</evidence>
<dbReference type="KEGG" id="hsd:SD1D_0699"/>
<dbReference type="OrthoDB" id="1912088at2"/>
<name>A0A0K8J449_9FIRM</name>
<dbReference type="AlphaFoldDB" id="A0A0K8J449"/>
<gene>
    <name evidence="1" type="ORF">SD1D_0699</name>
</gene>
<proteinExistence type="predicted"/>
<keyword evidence="2" id="KW-1185">Reference proteome</keyword>
<accession>A0A0K8J449</accession>
<reference evidence="2" key="1">
    <citation type="submission" date="2015-09" db="EMBL/GenBank/DDBJ databases">
        <authorList>
            <person name="Wibberg D."/>
        </authorList>
    </citation>
    <scope>NUCLEOTIDE SEQUENCE [LARGE SCALE GENOMIC DNA]</scope>
    <source>
        <strain evidence="2">SD1D</strain>
    </source>
</reference>
<organism evidence="1 2">
    <name type="scientific">Herbinix luporum</name>
    <dbReference type="NCBI Taxonomy" id="1679721"/>
    <lineage>
        <taxon>Bacteria</taxon>
        <taxon>Bacillati</taxon>
        <taxon>Bacillota</taxon>
        <taxon>Clostridia</taxon>
        <taxon>Lachnospirales</taxon>
        <taxon>Lachnospiraceae</taxon>
        <taxon>Herbinix</taxon>
    </lineage>
</organism>
<evidence type="ECO:0000313" key="1">
    <source>
        <dbReference type="EMBL" id="CUH92247.1"/>
    </source>
</evidence>
<sequence>MTDNLNNGNPKLKNVDPRKLVVLMELIKKAEGKSIDELLPLIISTNKKLQEQNLTFTKDESEIMIDILTKNLSPKEKAQFNMLRKLMLK</sequence>